<evidence type="ECO:0000256" key="10">
    <source>
        <dbReference type="ARBA" id="ARBA00023136"/>
    </source>
</evidence>
<dbReference type="InterPro" id="IPR038770">
    <property type="entry name" value="Na+/solute_symporter_sf"/>
</dbReference>
<dbReference type="GO" id="GO:1902600">
    <property type="term" value="P:proton transmembrane transport"/>
    <property type="evidence" value="ECO:0007669"/>
    <property type="project" value="InterPro"/>
</dbReference>
<evidence type="ECO:0000256" key="11">
    <source>
        <dbReference type="ARBA" id="ARBA00038341"/>
    </source>
</evidence>
<dbReference type="AlphaFoldDB" id="A0A6I9QGQ7"/>
<accession>A0A6I9QGQ7</accession>
<dbReference type="GO" id="GO:0009941">
    <property type="term" value="C:chloroplast envelope"/>
    <property type="evidence" value="ECO:0007669"/>
    <property type="project" value="UniProtKB-SubCell"/>
</dbReference>
<dbReference type="GO" id="GO:0016020">
    <property type="term" value="C:membrane"/>
    <property type="evidence" value="ECO:0007669"/>
    <property type="project" value="UniProtKB-SubCell"/>
</dbReference>
<evidence type="ECO:0000256" key="8">
    <source>
        <dbReference type="ARBA" id="ARBA00022989"/>
    </source>
</evidence>
<keyword evidence="9" id="KW-0406">Ion transport</keyword>
<organism evidence="14 15">
    <name type="scientific">Elaeis guineensis var. tenera</name>
    <name type="common">Oil palm</name>
    <dbReference type="NCBI Taxonomy" id="51953"/>
    <lineage>
        <taxon>Eukaryota</taxon>
        <taxon>Viridiplantae</taxon>
        <taxon>Streptophyta</taxon>
        <taxon>Embryophyta</taxon>
        <taxon>Tracheophyta</taxon>
        <taxon>Spermatophyta</taxon>
        <taxon>Magnoliopsida</taxon>
        <taxon>Liliopsida</taxon>
        <taxon>Arecaceae</taxon>
        <taxon>Arecoideae</taxon>
        <taxon>Cocoseae</taxon>
        <taxon>Elaeidinae</taxon>
        <taxon>Elaeis</taxon>
    </lineage>
</organism>
<dbReference type="GO" id="GO:0006885">
    <property type="term" value="P:regulation of pH"/>
    <property type="evidence" value="ECO:0007669"/>
    <property type="project" value="TreeGrafter"/>
</dbReference>
<dbReference type="InParanoid" id="A0A6I9QGQ7"/>
<feature type="non-terminal residue" evidence="15">
    <location>
        <position position="554"/>
    </location>
</feature>
<dbReference type="PANTHER" id="PTHR32468">
    <property type="entry name" value="CATION/H + ANTIPORTER"/>
    <property type="match status" value="1"/>
</dbReference>
<keyword evidence="5" id="KW-0633">Potassium transport</keyword>
<feature type="transmembrane region" description="Helical" evidence="12">
    <location>
        <begin position="27"/>
        <end position="46"/>
    </location>
</feature>
<dbReference type="InterPro" id="IPR050794">
    <property type="entry name" value="CPA2_transporter"/>
</dbReference>
<keyword evidence="6 12" id="KW-0812">Transmembrane</keyword>
<feature type="transmembrane region" description="Helical" evidence="12">
    <location>
        <begin position="123"/>
        <end position="145"/>
    </location>
</feature>
<evidence type="ECO:0000256" key="2">
    <source>
        <dbReference type="ARBA" id="ARBA00004119"/>
    </source>
</evidence>
<feature type="transmembrane region" description="Helical" evidence="12">
    <location>
        <begin position="349"/>
        <end position="377"/>
    </location>
</feature>
<gene>
    <name evidence="15" type="primary">LOC105035432</name>
</gene>
<feature type="transmembrane region" description="Helical" evidence="12">
    <location>
        <begin position="418"/>
        <end position="439"/>
    </location>
</feature>
<dbReference type="RefSeq" id="XP_010909284.1">
    <property type="nucleotide sequence ID" value="XM_010910982.1"/>
</dbReference>
<dbReference type="Pfam" id="PF00999">
    <property type="entry name" value="Na_H_Exchanger"/>
    <property type="match status" value="1"/>
</dbReference>
<comment type="similarity">
    <text evidence="11">Belongs to the monovalent cation:proton antiporter 2 (CPA2) transporter (TC 2.A.37) family. CHX (TC 2.A.37.4) subfamily.</text>
</comment>
<dbReference type="Proteomes" id="UP000504607">
    <property type="component" value="Unplaced"/>
</dbReference>
<reference evidence="15" key="1">
    <citation type="submission" date="2025-08" db="UniProtKB">
        <authorList>
            <consortium name="RefSeq"/>
        </authorList>
    </citation>
    <scope>IDENTIFICATION</scope>
</reference>
<proteinExistence type="inferred from homology"/>
<evidence type="ECO:0000256" key="7">
    <source>
        <dbReference type="ARBA" id="ARBA00022958"/>
    </source>
</evidence>
<evidence type="ECO:0000259" key="13">
    <source>
        <dbReference type="Pfam" id="PF00999"/>
    </source>
</evidence>
<name>A0A6I9QGQ7_ELAGV</name>
<feature type="transmembrane region" description="Helical" evidence="12">
    <location>
        <begin position="165"/>
        <end position="188"/>
    </location>
</feature>
<keyword evidence="7" id="KW-0630">Potassium</keyword>
<protein>
    <submittedName>
        <fullName evidence="15">Cation/H(+) antiporter 15-like</fullName>
    </submittedName>
</protein>
<dbReference type="Gene3D" id="1.20.1530.20">
    <property type="match status" value="1"/>
</dbReference>
<keyword evidence="4" id="KW-0813">Transport</keyword>
<feature type="transmembrane region" description="Helical" evidence="12">
    <location>
        <begin position="89"/>
        <end position="111"/>
    </location>
</feature>
<dbReference type="GO" id="GO:0006813">
    <property type="term" value="P:potassium ion transport"/>
    <property type="evidence" value="ECO:0007669"/>
    <property type="project" value="UniProtKB-KW"/>
</dbReference>
<evidence type="ECO:0000256" key="4">
    <source>
        <dbReference type="ARBA" id="ARBA00022448"/>
    </source>
</evidence>
<dbReference type="OrthoDB" id="2687058at2759"/>
<sequence length="554" mass="60836">MDLANTYCYSPESIGTPGIWGVNVFDYMLPVFVGQLLLVIFISRMLWFLLKPFRQPKVIAEIIAGALLGPSNLGFFYNKAYLLLPDQNYVLLDTAANFALTYYMFIVAVDLDVRTIWGMEKKVLIIAVVGIVLAFVVSFTSAHALGLNPDITLISDKISNDKKQIPFLLFFSLAISITGLPVLTRIITELNLLNSPLGPLSMASAILNDMFAWILLAVALVATGDKDGKPVSLLVPLWVTLATAAFVLVCFYVVRPVIVWMARRTPEGERMSDFHLGIILAGVPAAGFLSDLIGIHSLFGSFIYGLAMPAGPLTAHLIERMEPFLENVLLPLFFAYSGYRTNIYTVLPLWAISSLAAVVVFSTLAKVVGTIIVAMFYSMSFRDSLALGFLTSVKGPVEMIILNVAIDKNVLRGDMFAVILVASVITMALVVPVATLAYIKPPKPLSAYRRRNIQGVRRDVELRMLACIHNTRHVHSLTRLLDVSKPSKRSPIFVYALHLVDVAGRVSSMPIMHPSAGYSHYGHHHRPSLPYGIAQSESILAAIEGYKQHSPGIS</sequence>
<comment type="subcellular location">
    <subcellularLocation>
        <location evidence="3">Membrane</location>
        <topology evidence="3">Multi-pass membrane protein</topology>
    </subcellularLocation>
    <subcellularLocation>
        <location evidence="2">Plastid</location>
        <location evidence="2">Chloroplast envelope</location>
    </subcellularLocation>
</comment>
<feature type="transmembrane region" description="Helical" evidence="12">
    <location>
        <begin position="233"/>
        <end position="254"/>
    </location>
</feature>
<evidence type="ECO:0000313" key="14">
    <source>
        <dbReference type="Proteomes" id="UP000504607"/>
    </source>
</evidence>
<evidence type="ECO:0000256" key="5">
    <source>
        <dbReference type="ARBA" id="ARBA00022538"/>
    </source>
</evidence>
<evidence type="ECO:0000256" key="6">
    <source>
        <dbReference type="ARBA" id="ARBA00022692"/>
    </source>
</evidence>
<keyword evidence="8 12" id="KW-1133">Transmembrane helix</keyword>
<evidence type="ECO:0000256" key="3">
    <source>
        <dbReference type="ARBA" id="ARBA00004141"/>
    </source>
</evidence>
<feature type="transmembrane region" description="Helical" evidence="12">
    <location>
        <begin position="384"/>
        <end position="406"/>
    </location>
</feature>
<evidence type="ECO:0000256" key="1">
    <source>
        <dbReference type="ARBA" id="ARBA00003198"/>
    </source>
</evidence>
<comment type="function">
    <text evidence="1">May function as sodium-coupled metabolite transporter across the chloroplast envelope.</text>
</comment>
<dbReference type="GO" id="GO:0015297">
    <property type="term" value="F:antiporter activity"/>
    <property type="evidence" value="ECO:0007669"/>
    <property type="project" value="InterPro"/>
</dbReference>
<evidence type="ECO:0000256" key="9">
    <source>
        <dbReference type="ARBA" id="ARBA00023065"/>
    </source>
</evidence>
<keyword evidence="10 12" id="KW-0472">Membrane</keyword>
<evidence type="ECO:0000313" key="15">
    <source>
        <dbReference type="RefSeq" id="XP_010909284.1"/>
    </source>
</evidence>
<feature type="transmembrane region" description="Helical" evidence="12">
    <location>
        <begin position="200"/>
        <end position="221"/>
    </location>
</feature>
<dbReference type="InterPro" id="IPR006153">
    <property type="entry name" value="Cation/H_exchanger_TM"/>
</dbReference>
<keyword evidence="14" id="KW-1185">Reference proteome</keyword>
<evidence type="ECO:0000256" key="12">
    <source>
        <dbReference type="SAM" id="Phobius"/>
    </source>
</evidence>
<dbReference type="GO" id="GO:0012505">
    <property type="term" value="C:endomembrane system"/>
    <property type="evidence" value="ECO:0007669"/>
    <property type="project" value="TreeGrafter"/>
</dbReference>
<feature type="domain" description="Cation/H+ exchanger transmembrane" evidence="13">
    <location>
        <begin position="40"/>
        <end position="428"/>
    </location>
</feature>
<feature type="transmembrane region" description="Helical" evidence="12">
    <location>
        <begin position="58"/>
        <end position="77"/>
    </location>
</feature>
<feature type="transmembrane region" description="Helical" evidence="12">
    <location>
        <begin position="274"/>
        <end position="299"/>
    </location>
</feature>
<dbReference type="PANTHER" id="PTHR32468:SF164">
    <property type="entry name" value="OS05G0485000 PROTEIN"/>
    <property type="match status" value="1"/>
</dbReference>